<keyword evidence="2" id="KW-1003">Cell membrane</keyword>
<gene>
    <name evidence="14" type="ORF">Unknown280_0590</name>
</gene>
<evidence type="ECO:0000256" key="6">
    <source>
        <dbReference type="ARBA" id="ARBA00023136"/>
    </source>
</evidence>
<dbReference type="Pfam" id="PF02743">
    <property type="entry name" value="dCache_1"/>
    <property type="match status" value="1"/>
</dbReference>
<organism evidence="14">
    <name type="scientific">uncultured Spirochaetaceae bacterium</name>
    <dbReference type="NCBI Taxonomy" id="201186"/>
    <lineage>
        <taxon>Bacteria</taxon>
        <taxon>Pseudomonadati</taxon>
        <taxon>Spirochaetota</taxon>
        <taxon>Spirochaetia</taxon>
        <taxon>Spirochaetales</taxon>
        <taxon>Spirochaetaceae</taxon>
        <taxon>environmental samples</taxon>
    </lineage>
</organism>
<dbReference type="Gene3D" id="6.10.340.10">
    <property type="match status" value="1"/>
</dbReference>
<dbReference type="PROSITE" id="PS50885">
    <property type="entry name" value="HAMP"/>
    <property type="match status" value="1"/>
</dbReference>
<dbReference type="GO" id="GO:0005886">
    <property type="term" value="C:plasma membrane"/>
    <property type="evidence" value="ECO:0007669"/>
    <property type="project" value="UniProtKB-SubCell"/>
</dbReference>
<evidence type="ECO:0000313" key="14">
    <source>
        <dbReference type="EMBL" id="QGT51367.1"/>
    </source>
</evidence>
<feature type="transmembrane region" description="Helical" evidence="11">
    <location>
        <begin position="21"/>
        <end position="41"/>
    </location>
</feature>
<sequence length="706" mass="76850">MAEESWSVLQKQKTKTMITRIVVVIFLTTAFLSTSLTFFTIKNAQTMTVRATYENVNSIFDSYLETVNSFVDSTLNELNFYTNSDVVYNGGSAQEIGEWLTTTPPRRSQTFSYVLFIDANGNSFYDSGSTGYHGDRAYFKSIMDGAPYVVNNPTVAKATGKVSVMFVKAARNKERDIVGMFVGVAGMDYLQDLISGLKIGENGHGFMLGGTGEVIAHYDENLVMQRNYLTDDVNSSLRKMAEDMVIGKRSSADITDDVDGSLQKLRVIYARVAKTPWSLGVSIPFSQINETASKLCVIMAAGNALLAIVVLAVMAYMIAHSIRPLRKVVSAIADIASGNADLTKRLPKTTQDEIGEVVDGFNKFITKLQEIMMEIRSSKDNIASVDSEMIEAIGSTEININKIIKYIETVNDSVIAQNDSVESTSARIAEITNSIDALQNLIQVQAGEVDGSGKAIQEMVNNISTVNESVEKLSKAFVGLRENANIGIDKQQAVSDKIYQIESESKMLQEANTAIAVIAEQTNLLAMNAAIEAAHAGDVGKGFSVVADEIRKLSETSSEQSKTIGAQLTKIRESIGQVSEFSTDSSSSFKVVSDNIKITDKLVSQISSAMEVQQTNSRQILESLNVMSESTDKVLSASRDMAEGSSVILKDVDTLKTNTYTITSNVQEMDSGVSVISETKDSLGRLSRKMNDAISQIGQEIGQFKV</sequence>
<evidence type="ECO:0000256" key="8">
    <source>
        <dbReference type="ARBA" id="ARBA00029447"/>
    </source>
</evidence>
<keyword evidence="5 11" id="KW-1133">Transmembrane helix</keyword>
<protein>
    <submittedName>
        <fullName evidence="14">Methyl-accepting chemotaxis protein</fullName>
    </submittedName>
</protein>
<dbReference type="SMART" id="SM00283">
    <property type="entry name" value="MA"/>
    <property type="match status" value="1"/>
</dbReference>
<dbReference type="SUPFAM" id="SSF58104">
    <property type="entry name" value="Methyl-accepting chemotaxis protein (MCP) signaling domain"/>
    <property type="match status" value="1"/>
</dbReference>
<evidence type="ECO:0000256" key="7">
    <source>
        <dbReference type="ARBA" id="ARBA00023224"/>
    </source>
</evidence>
<dbReference type="PANTHER" id="PTHR32089">
    <property type="entry name" value="METHYL-ACCEPTING CHEMOTAXIS PROTEIN MCPB"/>
    <property type="match status" value="1"/>
</dbReference>
<dbReference type="CDD" id="cd06225">
    <property type="entry name" value="HAMP"/>
    <property type="match status" value="1"/>
</dbReference>
<reference evidence="14" key="1">
    <citation type="journal article" date="2020" name="J. ISSAAS">
        <title>Lactobacilli and other gastrointestinal microbiota of Peromyscus leucopus, reservoir host for agents of Lyme disease and other zoonoses in North America.</title>
        <authorList>
            <person name="Milovic A."/>
            <person name="Bassam K."/>
            <person name="Shao H."/>
            <person name="Chatzistamou I."/>
            <person name="Tufts D.M."/>
            <person name="Diuk-Wasser M."/>
            <person name="Barbour A.G."/>
        </authorList>
    </citation>
    <scope>NUCLEOTIDE SEQUENCE</scope>
    <source>
        <strain evidence="14">LL50</strain>
    </source>
</reference>
<evidence type="ECO:0000259" key="12">
    <source>
        <dbReference type="PROSITE" id="PS50111"/>
    </source>
</evidence>
<comment type="subcellular location">
    <subcellularLocation>
        <location evidence="1">Cell membrane</location>
        <topology evidence="1">Multi-pass membrane protein</topology>
    </subcellularLocation>
</comment>
<keyword evidence="10" id="KW-0175">Coiled coil</keyword>
<dbReference type="Pfam" id="PF00015">
    <property type="entry name" value="MCPsignal"/>
    <property type="match status" value="1"/>
</dbReference>
<name>A0A650END3_9SPIO</name>
<dbReference type="InterPro" id="IPR004089">
    <property type="entry name" value="MCPsignal_dom"/>
</dbReference>
<keyword evidence="3" id="KW-0145">Chemotaxis</keyword>
<evidence type="ECO:0000256" key="4">
    <source>
        <dbReference type="ARBA" id="ARBA00022692"/>
    </source>
</evidence>
<accession>A0A650END3</accession>
<evidence type="ECO:0000256" key="10">
    <source>
        <dbReference type="SAM" id="Coils"/>
    </source>
</evidence>
<dbReference type="Gene3D" id="1.10.287.950">
    <property type="entry name" value="Methyl-accepting chemotaxis protein"/>
    <property type="match status" value="1"/>
</dbReference>
<feature type="coiled-coil region" evidence="10">
    <location>
        <begin position="421"/>
        <end position="476"/>
    </location>
</feature>
<dbReference type="Pfam" id="PF00672">
    <property type="entry name" value="HAMP"/>
    <property type="match status" value="1"/>
</dbReference>
<evidence type="ECO:0000259" key="13">
    <source>
        <dbReference type="PROSITE" id="PS50885"/>
    </source>
</evidence>
<dbReference type="SMART" id="SM00304">
    <property type="entry name" value="HAMP"/>
    <property type="match status" value="1"/>
</dbReference>
<evidence type="ECO:0000256" key="9">
    <source>
        <dbReference type="PROSITE-ProRule" id="PRU00284"/>
    </source>
</evidence>
<dbReference type="CDD" id="cd12912">
    <property type="entry name" value="PDC2_MCP_like"/>
    <property type="match status" value="1"/>
</dbReference>
<keyword evidence="4 11" id="KW-0812">Transmembrane</keyword>
<evidence type="ECO:0000256" key="11">
    <source>
        <dbReference type="SAM" id="Phobius"/>
    </source>
</evidence>
<evidence type="ECO:0000256" key="1">
    <source>
        <dbReference type="ARBA" id="ARBA00004651"/>
    </source>
</evidence>
<dbReference type="InterPro" id="IPR003660">
    <property type="entry name" value="HAMP_dom"/>
</dbReference>
<dbReference type="PANTHER" id="PTHR32089:SF112">
    <property type="entry name" value="LYSOZYME-LIKE PROTEIN-RELATED"/>
    <property type="match status" value="1"/>
</dbReference>
<feature type="domain" description="Methyl-accepting transducer" evidence="12">
    <location>
        <begin position="420"/>
        <end position="642"/>
    </location>
</feature>
<comment type="similarity">
    <text evidence="8">Belongs to the methyl-accepting chemotaxis (MCP) protein family.</text>
</comment>
<proteinExistence type="inferred from homology"/>
<keyword evidence="6 11" id="KW-0472">Membrane</keyword>
<dbReference type="Gene3D" id="3.30.450.20">
    <property type="entry name" value="PAS domain"/>
    <property type="match status" value="1"/>
</dbReference>
<dbReference type="EMBL" id="MN577574">
    <property type="protein sequence ID" value="QGT51367.1"/>
    <property type="molecule type" value="Genomic_DNA"/>
</dbReference>
<feature type="transmembrane region" description="Helical" evidence="11">
    <location>
        <begin position="297"/>
        <end position="319"/>
    </location>
</feature>
<evidence type="ECO:0000256" key="5">
    <source>
        <dbReference type="ARBA" id="ARBA00022989"/>
    </source>
</evidence>
<evidence type="ECO:0000256" key="3">
    <source>
        <dbReference type="ARBA" id="ARBA00022500"/>
    </source>
</evidence>
<dbReference type="GO" id="GO:0007165">
    <property type="term" value="P:signal transduction"/>
    <property type="evidence" value="ECO:0007669"/>
    <property type="project" value="UniProtKB-KW"/>
</dbReference>
<feature type="domain" description="HAMP" evidence="13">
    <location>
        <begin position="319"/>
        <end position="373"/>
    </location>
</feature>
<evidence type="ECO:0000256" key="2">
    <source>
        <dbReference type="ARBA" id="ARBA00022475"/>
    </source>
</evidence>
<dbReference type="PROSITE" id="PS50111">
    <property type="entry name" value="CHEMOTAXIS_TRANSDUC_2"/>
    <property type="match status" value="1"/>
</dbReference>
<dbReference type="InterPro" id="IPR033479">
    <property type="entry name" value="dCache_1"/>
</dbReference>
<dbReference type="AlphaFoldDB" id="A0A650END3"/>
<keyword evidence="7 9" id="KW-0807">Transducer</keyword>
<dbReference type="GO" id="GO:0006935">
    <property type="term" value="P:chemotaxis"/>
    <property type="evidence" value="ECO:0007669"/>
    <property type="project" value="UniProtKB-KW"/>
</dbReference>